<dbReference type="RefSeq" id="WP_007470071.1">
    <property type="nucleotide sequence ID" value="NZ_AMZO01000036.1"/>
</dbReference>
<evidence type="ECO:0000313" key="3">
    <source>
        <dbReference type="Proteomes" id="UP000011134"/>
    </source>
</evidence>
<dbReference type="Proteomes" id="UP000011134">
    <property type="component" value="Unassembled WGS sequence"/>
</dbReference>
<feature type="coiled-coil region" evidence="1">
    <location>
        <begin position="172"/>
        <end position="199"/>
    </location>
</feature>
<evidence type="ECO:0000256" key="1">
    <source>
        <dbReference type="SAM" id="Coils"/>
    </source>
</evidence>
<proteinExistence type="predicted"/>
<evidence type="ECO:0000313" key="2">
    <source>
        <dbReference type="EMBL" id="ELR63723.1"/>
    </source>
</evidence>
<name>L8J6B6_9GAMM</name>
<dbReference type="AlphaFoldDB" id="L8J6B6"/>
<organism evidence="2 3">
    <name type="scientific">Photobacterium marinum</name>
    <dbReference type="NCBI Taxonomy" id="1056511"/>
    <lineage>
        <taxon>Bacteria</taxon>
        <taxon>Pseudomonadati</taxon>
        <taxon>Pseudomonadota</taxon>
        <taxon>Gammaproteobacteria</taxon>
        <taxon>Vibrionales</taxon>
        <taxon>Vibrionaceae</taxon>
        <taxon>Photobacterium</taxon>
    </lineage>
</organism>
<sequence>MDVQEQDVVRAIDLLKSLDTFTVSKLAEHLGVSRSTLYKEFRHLLPERSNVTENKVKKAVLTLQGRTGRTSLTISEVAKEAGVARQSISRDYKHLIPMIQGKSPVDVIPDHSVKLEEKVRKLEGELLSVKEQGEEAFADFQLKVYSDLMKQDITTFNAQKDKASVIKLQNQNDEITRINREQLSELAELRSQLLEYKRKSQQNISGCHVLAHVKADYSAISAHMDTASTMKLFFEAEEQNIQKAIDACFASKPDAIVFFQPFLSCSFDSLGIALTEGDVIIVESNFPKAKHFQALLKNITDIPVHAISAKGHETNLAKFYCRQHYQNMFNDEFIDRLYQLLAYPEQEDGFRSVTKVKPKPQLTVVA</sequence>
<dbReference type="Gene3D" id="1.10.10.60">
    <property type="entry name" value="Homeodomain-like"/>
    <property type="match status" value="1"/>
</dbReference>
<reference evidence="2 3" key="1">
    <citation type="submission" date="2012-12" db="EMBL/GenBank/DDBJ databases">
        <title>Genome Assembly of Photobacterium sp. AK15.</title>
        <authorList>
            <person name="Khatri I."/>
            <person name="Vaidya B."/>
            <person name="Srinivas T.N.R."/>
            <person name="Subramanian S."/>
            <person name="Pinnaka A."/>
        </authorList>
    </citation>
    <scope>NUCLEOTIDE SEQUENCE [LARGE SCALE GENOMIC DNA]</scope>
    <source>
        <strain evidence="2 3">AK15</strain>
    </source>
</reference>
<dbReference type="EMBL" id="AMZO01000036">
    <property type="protein sequence ID" value="ELR63723.1"/>
    <property type="molecule type" value="Genomic_DNA"/>
</dbReference>
<keyword evidence="1" id="KW-0175">Coiled coil</keyword>
<dbReference type="PATRIC" id="fig|1056511.3.peg.4316"/>
<accession>L8J6B6</accession>
<keyword evidence="3" id="KW-1185">Reference proteome</keyword>
<gene>
    <name evidence="2" type="ORF">C942_03392</name>
</gene>
<protein>
    <submittedName>
        <fullName evidence="2">Uncharacterized protein</fullName>
    </submittedName>
</protein>
<dbReference type="OrthoDB" id="5905568at2"/>
<comment type="caution">
    <text evidence="2">The sequence shown here is derived from an EMBL/GenBank/DDBJ whole genome shotgun (WGS) entry which is preliminary data.</text>
</comment>